<feature type="chain" id="PRO_5042050141" description="Secreted protein" evidence="1">
    <location>
        <begin position="25"/>
        <end position="146"/>
    </location>
</feature>
<protein>
    <recommendedName>
        <fullName evidence="4">Secreted protein</fullName>
    </recommendedName>
</protein>
<organism evidence="2 3">
    <name type="scientific">Acropora cervicornis</name>
    <name type="common">Staghorn coral</name>
    <dbReference type="NCBI Taxonomy" id="6130"/>
    <lineage>
        <taxon>Eukaryota</taxon>
        <taxon>Metazoa</taxon>
        <taxon>Cnidaria</taxon>
        <taxon>Anthozoa</taxon>
        <taxon>Hexacorallia</taxon>
        <taxon>Scleractinia</taxon>
        <taxon>Astrocoeniina</taxon>
        <taxon>Acroporidae</taxon>
        <taxon>Acropora</taxon>
    </lineage>
</organism>
<dbReference type="AlphaFoldDB" id="A0AAD9UZU7"/>
<evidence type="ECO:0000256" key="1">
    <source>
        <dbReference type="SAM" id="SignalP"/>
    </source>
</evidence>
<proteinExistence type="predicted"/>
<reference evidence="2" key="1">
    <citation type="journal article" date="2023" name="G3 (Bethesda)">
        <title>Whole genome assembly and annotation of the endangered Caribbean coral Acropora cervicornis.</title>
        <authorList>
            <person name="Selwyn J.D."/>
            <person name="Vollmer S.V."/>
        </authorList>
    </citation>
    <scope>NUCLEOTIDE SEQUENCE</scope>
    <source>
        <strain evidence="2">K2</strain>
    </source>
</reference>
<comment type="caution">
    <text evidence="2">The sequence shown here is derived from an EMBL/GenBank/DDBJ whole genome shotgun (WGS) entry which is preliminary data.</text>
</comment>
<reference evidence="2" key="2">
    <citation type="journal article" date="2023" name="Science">
        <title>Genomic signatures of disease resistance in endangered staghorn corals.</title>
        <authorList>
            <person name="Vollmer S.V."/>
            <person name="Selwyn J.D."/>
            <person name="Despard B.A."/>
            <person name="Roesel C.L."/>
        </authorList>
    </citation>
    <scope>NUCLEOTIDE SEQUENCE</scope>
    <source>
        <strain evidence="2">K2</strain>
    </source>
</reference>
<keyword evidence="1" id="KW-0732">Signal</keyword>
<evidence type="ECO:0000313" key="3">
    <source>
        <dbReference type="Proteomes" id="UP001249851"/>
    </source>
</evidence>
<dbReference type="InterPro" id="IPR029034">
    <property type="entry name" value="Cystine-knot_cytokine"/>
</dbReference>
<feature type="signal peptide" evidence="1">
    <location>
        <begin position="1"/>
        <end position="24"/>
    </location>
</feature>
<dbReference type="EMBL" id="JARQWQ010000058">
    <property type="protein sequence ID" value="KAK2556084.1"/>
    <property type="molecule type" value="Genomic_DNA"/>
</dbReference>
<dbReference type="SUPFAM" id="SSF57501">
    <property type="entry name" value="Cystine-knot cytokines"/>
    <property type="match status" value="1"/>
</dbReference>
<dbReference type="Proteomes" id="UP001249851">
    <property type="component" value="Unassembled WGS sequence"/>
</dbReference>
<name>A0AAD9UZU7_ACRCE</name>
<accession>A0AAD9UZU7</accession>
<evidence type="ECO:0000313" key="2">
    <source>
        <dbReference type="EMBL" id="KAK2556084.1"/>
    </source>
</evidence>
<sequence length="146" mass="17276">MGPFKLQMLWKVLVIFHVMWICQSAPCGRTLTTPRQVVEEVSEQGWMLVKPSSLGRKKRFAFGPAQIRKSHYCNWTTEIDYNVDRFPRRLAQAVCKGCSWHCRPVEYELKVLMRDCSNDMRTHRHEIKVWKWESISQTVAFVYNPV</sequence>
<evidence type="ECO:0008006" key="4">
    <source>
        <dbReference type="Google" id="ProtNLM"/>
    </source>
</evidence>
<gene>
    <name evidence="2" type="ORF">P5673_022100</name>
</gene>
<keyword evidence="3" id="KW-1185">Reference proteome</keyword>
<dbReference type="Gene3D" id="2.10.90.10">
    <property type="entry name" value="Cystine-knot cytokines"/>
    <property type="match status" value="1"/>
</dbReference>